<organism evidence="3">
    <name type="scientific">uncultured Craurococcus sp</name>
    <dbReference type="NCBI Taxonomy" id="1135998"/>
    <lineage>
        <taxon>Bacteria</taxon>
        <taxon>Pseudomonadati</taxon>
        <taxon>Pseudomonadota</taxon>
        <taxon>Alphaproteobacteria</taxon>
        <taxon>Acetobacterales</taxon>
        <taxon>Acetobacteraceae</taxon>
        <taxon>Craurococcus</taxon>
        <taxon>environmental samples</taxon>
    </lineage>
</organism>
<evidence type="ECO:0000256" key="1">
    <source>
        <dbReference type="ARBA" id="ARBA00023002"/>
    </source>
</evidence>
<proteinExistence type="predicted"/>
<dbReference type="GO" id="GO:0016491">
    <property type="term" value="F:oxidoreductase activity"/>
    <property type="evidence" value="ECO:0007669"/>
    <property type="project" value="UniProtKB-KW"/>
</dbReference>
<dbReference type="Gene3D" id="3.30.9.10">
    <property type="entry name" value="D-Amino Acid Oxidase, subunit A, domain 2"/>
    <property type="match status" value="1"/>
</dbReference>
<name>A0A6J4IJ50_9PROT</name>
<gene>
    <name evidence="3" type="ORF">AVDCRST_MAG27-2720</name>
</gene>
<dbReference type="InterPro" id="IPR006076">
    <property type="entry name" value="FAD-dep_OxRdtase"/>
</dbReference>
<dbReference type="GO" id="GO:0005737">
    <property type="term" value="C:cytoplasm"/>
    <property type="evidence" value="ECO:0007669"/>
    <property type="project" value="TreeGrafter"/>
</dbReference>
<sequence>MPRSAIVLGAGMVGVSVALHLRRRGYDVVLVDRRGPGEGASFGNGGLIQREAVFPHPFPREAREIGRVAWNRSIDVRYHPLAMPGFMAPLLRYWWHSEPARYAAAVEGHAALIRTCLDEHLALARGTEAMALLRPIGWMRLYSSAPMLEAAVAQAEQARREHDVNYVALDGAALAEAEPHLLATRAGAIHWTDPLSVSDPHALTLAYAGFFQQEGGAFRIGDAATLRRVGAGWAVRTAEGEVEAAEVVIALGAAAGEVTRPLGYAPPLFGKRGYHMHYGLRGNAVLHRPVLDTESGFLLAPMRAGVRLTTGAEFARAGAPATPVQLERAEPVARRLLPLGERVEGVPWMGIRPCTPDMLPVIGRLPGQAGAWCAFGHAHQGLTLGPTTGRMLAEMMTGEQPFVSPEAYRPERFLRRGMAA</sequence>
<dbReference type="Pfam" id="PF01266">
    <property type="entry name" value="DAO"/>
    <property type="match status" value="1"/>
</dbReference>
<dbReference type="SUPFAM" id="SSF51905">
    <property type="entry name" value="FAD/NAD(P)-binding domain"/>
    <property type="match status" value="1"/>
</dbReference>
<dbReference type="AlphaFoldDB" id="A0A6J4IJ50"/>
<protein>
    <submittedName>
        <fullName evidence="3">D-amino acid dehydrogenase</fullName>
        <ecNumber evidence="3">1.4.99.6</ecNumber>
    </submittedName>
</protein>
<evidence type="ECO:0000259" key="2">
    <source>
        <dbReference type="Pfam" id="PF01266"/>
    </source>
</evidence>
<dbReference type="PANTHER" id="PTHR13847">
    <property type="entry name" value="SARCOSINE DEHYDROGENASE-RELATED"/>
    <property type="match status" value="1"/>
</dbReference>
<keyword evidence="1 3" id="KW-0560">Oxidoreductase</keyword>
<dbReference type="SUPFAM" id="SSF54373">
    <property type="entry name" value="FAD-linked reductases, C-terminal domain"/>
    <property type="match status" value="1"/>
</dbReference>
<reference evidence="3" key="1">
    <citation type="submission" date="2020-02" db="EMBL/GenBank/DDBJ databases">
        <authorList>
            <person name="Meier V. D."/>
        </authorList>
    </citation>
    <scope>NUCLEOTIDE SEQUENCE</scope>
    <source>
        <strain evidence="3">AVDCRST_MAG27</strain>
    </source>
</reference>
<feature type="domain" description="FAD dependent oxidoreductase" evidence="2">
    <location>
        <begin position="5"/>
        <end position="395"/>
    </location>
</feature>
<dbReference type="Gene3D" id="3.50.50.60">
    <property type="entry name" value="FAD/NAD(P)-binding domain"/>
    <property type="match status" value="2"/>
</dbReference>
<dbReference type="PANTHER" id="PTHR13847:SF289">
    <property type="entry name" value="GLYCINE OXIDASE"/>
    <property type="match status" value="1"/>
</dbReference>
<dbReference type="InterPro" id="IPR036188">
    <property type="entry name" value="FAD/NAD-bd_sf"/>
</dbReference>
<dbReference type="EMBL" id="CADCTD010000093">
    <property type="protein sequence ID" value="CAA9254249.1"/>
    <property type="molecule type" value="Genomic_DNA"/>
</dbReference>
<dbReference type="EC" id="1.4.99.6" evidence="3"/>
<evidence type="ECO:0000313" key="3">
    <source>
        <dbReference type="EMBL" id="CAA9254249.1"/>
    </source>
</evidence>
<accession>A0A6J4IJ50</accession>